<protein>
    <submittedName>
        <fullName evidence="3">Uncharacterized protein</fullName>
    </submittedName>
</protein>
<dbReference type="SUPFAM" id="SSF53335">
    <property type="entry name" value="S-adenosyl-L-methionine-dependent methyltransferases"/>
    <property type="match status" value="1"/>
</dbReference>
<keyword evidence="1" id="KW-0489">Methyltransferase</keyword>
<accession>A0A9X4J2B4</accession>
<evidence type="ECO:0000313" key="4">
    <source>
        <dbReference type="Proteomes" id="UP001140973"/>
    </source>
</evidence>
<gene>
    <name evidence="3" type="ORF">L9W73_04875</name>
</gene>
<dbReference type="GO" id="GO:0003676">
    <property type="term" value="F:nucleic acid binding"/>
    <property type="evidence" value="ECO:0007669"/>
    <property type="project" value="InterPro"/>
</dbReference>
<dbReference type="PRINTS" id="PR00507">
    <property type="entry name" value="N12N6MTFRASE"/>
</dbReference>
<keyword evidence="2" id="KW-0808">Transferase</keyword>
<organism evidence="3 4">
    <name type="scientific">Vibrio aestuarianus</name>
    <dbReference type="NCBI Taxonomy" id="28171"/>
    <lineage>
        <taxon>Bacteria</taxon>
        <taxon>Pseudomonadati</taxon>
        <taxon>Pseudomonadota</taxon>
        <taxon>Gammaproteobacteria</taxon>
        <taxon>Vibrionales</taxon>
        <taxon>Vibrionaceae</taxon>
        <taxon>Vibrio</taxon>
    </lineage>
</organism>
<dbReference type="PROSITE" id="PS00092">
    <property type="entry name" value="N6_MTASE"/>
    <property type="match status" value="1"/>
</dbReference>
<evidence type="ECO:0000313" key="3">
    <source>
        <dbReference type="EMBL" id="MDE1356644.1"/>
    </source>
</evidence>
<dbReference type="Gene3D" id="3.40.50.150">
    <property type="entry name" value="Vaccinia Virus protein VP39"/>
    <property type="match status" value="1"/>
</dbReference>
<sequence length="190" mass="22061">MKHINKNHNDIKNSTVYTPKVITDFLMKEVYSKLNIKKVFDPAIGSGNLVRDLKEQGVYIIGNDIEDVCDCADEFYQSDFEQFDKKLKDVDLVVMNPPFNGHPKKKLFPEIFIDKVFELFDSNIPVVAIVPTGWRINQKVTSKRWRKIRDNQKISSLITLPLDVFEGVQFHTEIVIFNVDGLEPHYFLDI</sequence>
<dbReference type="InterPro" id="IPR002052">
    <property type="entry name" value="DNA_methylase_N6_adenine_CS"/>
</dbReference>
<proteinExistence type="predicted"/>
<dbReference type="EMBL" id="JAKNAP010000010">
    <property type="protein sequence ID" value="MDE1356644.1"/>
    <property type="molecule type" value="Genomic_DNA"/>
</dbReference>
<dbReference type="GO" id="GO:0032259">
    <property type="term" value="P:methylation"/>
    <property type="evidence" value="ECO:0007669"/>
    <property type="project" value="UniProtKB-KW"/>
</dbReference>
<dbReference type="RefSeq" id="WP_274673923.1">
    <property type="nucleotide sequence ID" value="NZ_JAKNAP010000010.1"/>
</dbReference>
<dbReference type="Proteomes" id="UP001140973">
    <property type="component" value="Unassembled WGS sequence"/>
</dbReference>
<reference evidence="3" key="1">
    <citation type="submission" date="2022-02" db="EMBL/GenBank/DDBJ databases">
        <title>Emergence and expansion in Europe of a Vibrio aestuarianus clonal complex pathogenic for oysters.</title>
        <authorList>
            <person name="Mesnil A."/>
            <person name="Travers M.-A."/>
        </authorList>
    </citation>
    <scope>NUCLEOTIDE SEQUENCE</scope>
    <source>
        <strain evidence="3">151-ITT-15-cp-1</strain>
    </source>
</reference>
<name>A0A9X4J2B4_9VIBR</name>
<evidence type="ECO:0000256" key="2">
    <source>
        <dbReference type="ARBA" id="ARBA00022679"/>
    </source>
</evidence>
<dbReference type="AlphaFoldDB" id="A0A9X4J2B4"/>
<evidence type="ECO:0000256" key="1">
    <source>
        <dbReference type="ARBA" id="ARBA00022603"/>
    </source>
</evidence>
<dbReference type="InterPro" id="IPR029063">
    <property type="entry name" value="SAM-dependent_MTases_sf"/>
</dbReference>
<dbReference type="GO" id="GO:0008168">
    <property type="term" value="F:methyltransferase activity"/>
    <property type="evidence" value="ECO:0007669"/>
    <property type="project" value="UniProtKB-KW"/>
</dbReference>
<comment type="caution">
    <text evidence="3">The sequence shown here is derived from an EMBL/GenBank/DDBJ whole genome shotgun (WGS) entry which is preliminary data.</text>
</comment>